<reference evidence="2" key="3">
    <citation type="submission" date="2020-12" db="UniProtKB">
        <authorList>
            <consortium name="EnsemblPlants"/>
        </authorList>
    </citation>
    <scope>IDENTIFICATION</scope>
</reference>
<name>A0A2K1K717_PHYPA</name>
<dbReference type="Gramene" id="Pp3c8_13410V3.2">
    <property type="protein sequence ID" value="PAC:32965311.CDS.1"/>
    <property type="gene ID" value="Pp3c8_13410"/>
</dbReference>
<sequence>MFCPSNSVDYGRHSSCCNGRCGTDFLRCQHRLRWHQGWHASLDFCKSRPQDTSMFRGYHHSVCGVLI</sequence>
<organism evidence="1">
    <name type="scientific">Physcomitrium patens</name>
    <name type="common">Spreading-leaved earth moss</name>
    <name type="synonym">Physcomitrella patens</name>
    <dbReference type="NCBI Taxonomy" id="3218"/>
    <lineage>
        <taxon>Eukaryota</taxon>
        <taxon>Viridiplantae</taxon>
        <taxon>Streptophyta</taxon>
        <taxon>Embryophyta</taxon>
        <taxon>Bryophyta</taxon>
        <taxon>Bryophytina</taxon>
        <taxon>Bryopsida</taxon>
        <taxon>Funariidae</taxon>
        <taxon>Funariales</taxon>
        <taxon>Funariaceae</taxon>
        <taxon>Physcomitrium</taxon>
    </lineage>
</organism>
<evidence type="ECO:0000313" key="3">
    <source>
        <dbReference type="Proteomes" id="UP000006727"/>
    </source>
</evidence>
<dbReference type="InParanoid" id="A0A2K1K717"/>
<evidence type="ECO:0000313" key="1">
    <source>
        <dbReference type="EMBL" id="PNR49583.1"/>
    </source>
</evidence>
<keyword evidence="3" id="KW-1185">Reference proteome</keyword>
<evidence type="ECO:0000313" key="2">
    <source>
        <dbReference type="EnsemblPlants" id="PAC:32965310.CDS.1"/>
    </source>
</evidence>
<dbReference type="EMBL" id="ABEU02000008">
    <property type="protein sequence ID" value="PNR49583.1"/>
    <property type="molecule type" value="Genomic_DNA"/>
</dbReference>
<reference evidence="1 3" key="2">
    <citation type="journal article" date="2018" name="Plant J.">
        <title>The Physcomitrella patens chromosome-scale assembly reveals moss genome structure and evolution.</title>
        <authorList>
            <person name="Lang D."/>
            <person name="Ullrich K.K."/>
            <person name="Murat F."/>
            <person name="Fuchs J."/>
            <person name="Jenkins J."/>
            <person name="Haas F.B."/>
            <person name="Piednoel M."/>
            <person name="Gundlach H."/>
            <person name="Van Bel M."/>
            <person name="Meyberg R."/>
            <person name="Vives C."/>
            <person name="Morata J."/>
            <person name="Symeonidi A."/>
            <person name="Hiss M."/>
            <person name="Muchero W."/>
            <person name="Kamisugi Y."/>
            <person name="Saleh O."/>
            <person name="Blanc G."/>
            <person name="Decker E.L."/>
            <person name="van Gessel N."/>
            <person name="Grimwood J."/>
            <person name="Hayes R.D."/>
            <person name="Graham S.W."/>
            <person name="Gunter L.E."/>
            <person name="McDaniel S.F."/>
            <person name="Hoernstein S.N.W."/>
            <person name="Larsson A."/>
            <person name="Li F.W."/>
            <person name="Perroud P.F."/>
            <person name="Phillips J."/>
            <person name="Ranjan P."/>
            <person name="Rokshar D.S."/>
            <person name="Rothfels C.J."/>
            <person name="Schneider L."/>
            <person name="Shu S."/>
            <person name="Stevenson D.W."/>
            <person name="Thummler F."/>
            <person name="Tillich M."/>
            <person name="Villarreal Aguilar J.C."/>
            <person name="Widiez T."/>
            <person name="Wong G.K."/>
            <person name="Wymore A."/>
            <person name="Zhang Y."/>
            <person name="Zimmer A.D."/>
            <person name="Quatrano R.S."/>
            <person name="Mayer K.F.X."/>
            <person name="Goodstein D."/>
            <person name="Casacuberta J.M."/>
            <person name="Vandepoele K."/>
            <person name="Reski R."/>
            <person name="Cuming A.C."/>
            <person name="Tuskan G.A."/>
            <person name="Maumus F."/>
            <person name="Salse J."/>
            <person name="Schmutz J."/>
            <person name="Rensing S.A."/>
        </authorList>
    </citation>
    <scope>NUCLEOTIDE SEQUENCE [LARGE SCALE GENOMIC DNA]</scope>
    <source>
        <strain evidence="2 3">cv. Gransden 2004</strain>
    </source>
</reference>
<dbReference type="Proteomes" id="UP000006727">
    <property type="component" value="Chromosome 8"/>
</dbReference>
<dbReference type="EnsemblPlants" id="Pp3c8_13410V3.2">
    <property type="protein sequence ID" value="PAC:32965311.CDS.1"/>
    <property type="gene ID" value="Pp3c8_13410"/>
</dbReference>
<protein>
    <submittedName>
        <fullName evidence="1 2">Uncharacterized protein</fullName>
    </submittedName>
</protein>
<proteinExistence type="predicted"/>
<gene>
    <name evidence="1" type="ORF">PHYPA_011479</name>
</gene>
<accession>A0A2K1K717</accession>
<dbReference type="AlphaFoldDB" id="A0A2K1K717"/>
<dbReference type="PaxDb" id="3218-PP1S466_10V6.1"/>
<dbReference type="Gramene" id="Pp3c8_13410V3.1">
    <property type="protein sequence ID" value="PAC:32965310.CDS.1"/>
    <property type="gene ID" value="Pp3c8_13410"/>
</dbReference>
<dbReference type="EnsemblPlants" id="Pp3c8_13410V3.1">
    <property type="protein sequence ID" value="PAC:32965310.CDS.1"/>
    <property type="gene ID" value="Pp3c8_13410"/>
</dbReference>
<reference evidence="1 3" key="1">
    <citation type="journal article" date="2008" name="Science">
        <title>The Physcomitrella genome reveals evolutionary insights into the conquest of land by plants.</title>
        <authorList>
            <person name="Rensing S."/>
            <person name="Lang D."/>
            <person name="Zimmer A."/>
            <person name="Terry A."/>
            <person name="Salamov A."/>
            <person name="Shapiro H."/>
            <person name="Nishiyama T."/>
            <person name="Perroud P.-F."/>
            <person name="Lindquist E."/>
            <person name="Kamisugi Y."/>
            <person name="Tanahashi T."/>
            <person name="Sakakibara K."/>
            <person name="Fujita T."/>
            <person name="Oishi K."/>
            <person name="Shin-I T."/>
            <person name="Kuroki Y."/>
            <person name="Toyoda A."/>
            <person name="Suzuki Y."/>
            <person name="Hashimoto A."/>
            <person name="Yamaguchi K."/>
            <person name="Sugano A."/>
            <person name="Kohara Y."/>
            <person name="Fujiyama A."/>
            <person name="Anterola A."/>
            <person name="Aoki S."/>
            <person name="Ashton N."/>
            <person name="Barbazuk W.B."/>
            <person name="Barker E."/>
            <person name="Bennetzen J."/>
            <person name="Bezanilla M."/>
            <person name="Blankenship R."/>
            <person name="Cho S.H."/>
            <person name="Dutcher S."/>
            <person name="Estelle M."/>
            <person name="Fawcett J.A."/>
            <person name="Gundlach H."/>
            <person name="Hanada K."/>
            <person name="Heyl A."/>
            <person name="Hicks K.A."/>
            <person name="Hugh J."/>
            <person name="Lohr M."/>
            <person name="Mayer K."/>
            <person name="Melkozernov A."/>
            <person name="Murata T."/>
            <person name="Nelson D."/>
            <person name="Pils B."/>
            <person name="Prigge M."/>
            <person name="Reiss B."/>
            <person name="Renner T."/>
            <person name="Rombauts S."/>
            <person name="Rushton P."/>
            <person name="Sanderfoot A."/>
            <person name="Schween G."/>
            <person name="Shiu S.-H."/>
            <person name="Stueber K."/>
            <person name="Theodoulou F.L."/>
            <person name="Tu H."/>
            <person name="Van de Peer Y."/>
            <person name="Verrier P.J."/>
            <person name="Waters E."/>
            <person name="Wood A."/>
            <person name="Yang L."/>
            <person name="Cove D."/>
            <person name="Cuming A."/>
            <person name="Hasebe M."/>
            <person name="Lucas S."/>
            <person name="Mishler D.B."/>
            <person name="Reski R."/>
            <person name="Grigoriev I."/>
            <person name="Quatrano R.S."/>
            <person name="Boore J.L."/>
        </authorList>
    </citation>
    <scope>NUCLEOTIDE SEQUENCE [LARGE SCALE GENOMIC DNA]</scope>
    <source>
        <strain evidence="2 3">cv. Gransden 2004</strain>
    </source>
</reference>